<comment type="caution">
    <text evidence="1">The sequence shown here is derived from an EMBL/GenBank/DDBJ whole genome shotgun (WGS) entry which is preliminary data.</text>
</comment>
<gene>
    <name evidence="1" type="ORF">DB30_01327</name>
</gene>
<name>A0A0C2CS73_9BACT</name>
<evidence type="ECO:0000313" key="2">
    <source>
        <dbReference type="Proteomes" id="UP000031599"/>
    </source>
</evidence>
<proteinExistence type="predicted"/>
<dbReference type="Proteomes" id="UP000031599">
    <property type="component" value="Unassembled WGS sequence"/>
</dbReference>
<accession>A0A0C2CS73</accession>
<protein>
    <submittedName>
        <fullName evidence="1">Uncharacterized protein</fullName>
    </submittedName>
</protein>
<evidence type="ECO:0000313" key="1">
    <source>
        <dbReference type="EMBL" id="KIG12510.1"/>
    </source>
</evidence>
<reference evidence="1 2" key="1">
    <citation type="submission" date="2014-12" db="EMBL/GenBank/DDBJ databases">
        <title>Genome assembly of Enhygromyxa salina DSM 15201.</title>
        <authorList>
            <person name="Sharma G."/>
            <person name="Subramanian S."/>
        </authorList>
    </citation>
    <scope>NUCLEOTIDE SEQUENCE [LARGE SCALE GENOMIC DNA]</scope>
    <source>
        <strain evidence="1 2">DSM 15201</strain>
    </source>
</reference>
<dbReference type="AlphaFoldDB" id="A0A0C2CS73"/>
<sequence length="50" mass="5670">MLGRLGAHDGRSHLCHIQHMSDRKLSGGRRSLLQIVEHSRKTHAQPLFSN</sequence>
<dbReference type="EMBL" id="JMCC02000128">
    <property type="protein sequence ID" value="KIG12510.1"/>
    <property type="molecule type" value="Genomic_DNA"/>
</dbReference>
<organism evidence="1 2">
    <name type="scientific">Enhygromyxa salina</name>
    <dbReference type="NCBI Taxonomy" id="215803"/>
    <lineage>
        <taxon>Bacteria</taxon>
        <taxon>Pseudomonadati</taxon>
        <taxon>Myxococcota</taxon>
        <taxon>Polyangia</taxon>
        <taxon>Nannocystales</taxon>
        <taxon>Nannocystaceae</taxon>
        <taxon>Enhygromyxa</taxon>
    </lineage>
</organism>